<evidence type="ECO:0000259" key="3">
    <source>
        <dbReference type="Pfam" id="PF04536"/>
    </source>
</evidence>
<evidence type="ECO:0000313" key="4">
    <source>
        <dbReference type="EMBL" id="RVW10988.1"/>
    </source>
</evidence>
<proteinExistence type="predicted"/>
<comment type="caution">
    <text evidence="4">The sequence shown here is derived from an EMBL/GenBank/DDBJ whole genome shotgun (WGS) entry which is preliminary data.</text>
</comment>
<evidence type="ECO:0000313" key="5">
    <source>
        <dbReference type="Proteomes" id="UP000286208"/>
    </source>
</evidence>
<gene>
    <name evidence="4" type="ORF">EGT67_00480</name>
</gene>
<dbReference type="Pfam" id="PF04536">
    <property type="entry name" value="TPM_phosphatase"/>
    <property type="match status" value="1"/>
</dbReference>
<keyword evidence="5" id="KW-1185">Reference proteome</keyword>
<sequence length="687" mass="71886">MAHAPSPAQFPRASHRSTHRSLTATVLGALLSLVILTFTPGAASAETPMRLPEHITDVSGVLDAGQRSDVQDALDTLYDEHKVSLWVVYVADFDGLSPDAWTERTAAMSGLGNRDALLAVATTDRSYYFDVPKALSEVTNSEIDSINQGSVEPALREQDWSGAAIAAAGGLGDAMTATHTSLKVLGIGAAVLVVAGLGVYLYSRKKRGERHEQSVAAAREVDPTDAEALAALPIPTLDTLAKDALVDMDNAIRTSEEELNLAVGEFGADNTAPFTKAFEQARTTLASAFTIRQRLDDDIPETPQQQRQMLVELVTTCARADKELNARVAEFDSMRDLLLDAPARLDALTQAVVALTVRVPQSDATLATLRTEFPASVLATIEHNPDMARERITFAEQNIAAGRDAVALPAGKQGPAVVAIRAAEGALDQARTLLDAVDRADTDIRHAIATLPDAMADVQQGISTAAGLAAQGGQKLADAKSAAEEALRNAQATKDTDPLGSFSKVVEADAKLDAVLAEAQEARQQADRARARLNQDLTAAQSQVTAAADFISTRRGAVGAEARTRLSEAQRHLQAAQQLADSDPSQALQHAQAATQLGSRALWAAQADVNRYQDDQRPPSGGVSGRGGNAAGAILGGILIDSMLRGGMGRGGSWGGRGSGGWGGPGPGSFGGPSSSDRIGRGGGGRF</sequence>
<dbReference type="RefSeq" id="WP_127914093.1">
    <property type="nucleotide sequence ID" value="NZ_RKLP01000001.1"/>
</dbReference>
<evidence type="ECO:0000256" key="2">
    <source>
        <dbReference type="SAM" id="MobiDB-lite"/>
    </source>
</evidence>
<feature type="compositionally biased region" description="Gly residues" evidence="2">
    <location>
        <begin position="650"/>
        <end position="671"/>
    </location>
</feature>
<feature type="domain" description="TPM" evidence="3">
    <location>
        <begin position="55"/>
        <end position="173"/>
    </location>
</feature>
<evidence type="ECO:0000256" key="1">
    <source>
        <dbReference type="SAM" id="Coils"/>
    </source>
</evidence>
<feature type="coiled-coil region" evidence="1">
    <location>
        <begin position="476"/>
        <end position="543"/>
    </location>
</feature>
<dbReference type="Proteomes" id="UP000286208">
    <property type="component" value="Unassembled WGS sequence"/>
</dbReference>
<keyword evidence="1" id="KW-0175">Coiled coil</keyword>
<organism evidence="4 5">
    <name type="scientific">Prescottella agglutinans</name>
    <dbReference type="NCBI Taxonomy" id="1644129"/>
    <lineage>
        <taxon>Bacteria</taxon>
        <taxon>Bacillati</taxon>
        <taxon>Actinomycetota</taxon>
        <taxon>Actinomycetes</taxon>
        <taxon>Mycobacteriales</taxon>
        <taxon>Nocardiaceae</taxon>
        <taxon>Prescottella</taxon>
    </lineage>
</organism>
<name>A0A438BIT4_9NOCA</name>
<dbReference type="EMBL" id="RKLP01000001">
    <property type="protein sequence ID" value="RVW10988.1"/>
    <property type="molecule type" value="Genomic_DNA"/>
</dbReference>
<dbReference type="InterPro" id="IPR007621">
    <property type="entry name" value="TPM_dom"/>
</dbReference>
<feature type="region of interest" description="Disordered" evidence="2">
    <location>
        <begin position="650"/>
        <end position="687"/>
    </location>
</feature>
<dbReference type="OrthoDB" id="5105562at2"/>
<dbReference type="AlphaFoldDB" id="A0A438BIT4"/>
<protein>
    <submittedName>
        <fullName evidence="4">TPM domain-containing protein</fullName>
    </submittedName>
</protein>
<reference evidence="4 5" key="1">
    <citation type="submission" date="2018-11" db="EMBL/GenBank/DDBJ databases">
        <title>Rhodococcus spongicola sp. nov. and Rhodococcus xishaensis sp. nov. from marine sponges.</title>
        <authorList>
            <person name="Li L."/>
            <person name="Lin H.W."/>
        </authorList>
    </citation>
    <scope>NUCLEOTIDE SEQUENCE [LARGE SCALE GENOMIC DNA]</scope>
    <source>
        <strain evidence="4 5">CCTCC AB2014297</strain>
    </source>
</reference>
<dbReference type="Gene3D" id="3.10.310.50">
    <property type="match status" value="1"/>
</dbReference>
<accession>A0A438BIT4</accession>